<evidence type="ECO:0000313" key="3">
    <source>
        <dbReference type="EMBL" id="MCD1294822.1"/>
    </source>
</evidence>
<dbReference type="AlphaFoldDB" id="A0AAP2W629"/>
<evidence type="ECO:0000256" key="1">
    <source>
        <dbReference type="SAM" id="MobiDB-lite"/>
    </source>
</evidence>
<comment type="caution">
    <text evidence="3">The sequence shown here is derived from an EMBL/GenBank/DDBJ whole genome shotgun (WGS) entry which is preliminary data.</text>
</comment>
<keyword evidence="2" id="KW-0812">Transmembrane</keyword>
<protein>
    <submittedName>
        <fullName evidence="3">Uncharacterized protein</fullName>
    </submittedName>
</protein>
<proteinExistence type="predicted"/>
<evidence type="ECO:0000256" key="2">
    <source>
        <dbReference type="SAM" id="Phobius"/>
    </source>
</evidence>
<accession>A0AAP2W629</accession>
<feature type="region of interest" description="Disordered" evidence="1">
    <location>
        <begin position="54"/>
        <end position="100"/>
    </location>
</feature>
<keyword evidence="2" id="KW-0472">Membrane</keyword>
<keyword evidence="2" id="KW-1133">Transmembrane helix</keyword>
<keyword evidence="4" id="KW-1185">Reference proteome</keyword>
<organism evidence="3 4">
    <name type="scientific">Methanooceanicella nereidis</name>
    <dbReference type="NCBI Taxonomy" id="2052831"/>
    <lineage>
        <taxon>Archaea</taxon>
        <taxon>Methanobacteriati</taxon>
        <taxon>Methanobacteriota</taxon>
        <taxon>Stenosarchaea group</taxon>
        <taxon>Methanomicrobia</taxon>
        <taxon>Methanocellales</taxon>
        <taxon>Methanocellaceae</taxon>
        <taxon>Methanooceanicella</taxon>
    </lineage>
</organism>
<evidence type="ECO:0000313" key="4">
    <source>
        <dbReference type="Proteomes" id="UP001320159"/>
    </source>
</evidence>
<dbReference type="Proteomes" id="UP001320159">
    <property type="component" value="Unassembled WGS sequence"/>
</dbReference>
<sequence>MSRDLLKTLALIAIILAVIAIIALFVSGYISAFFPGRTIDQSKGVSEKTGIRGIAGGARSTAPSSEAAKTAPQGFPGMNMTQPPPEMMPVSPPEQHTEQHRYMSQGYRMPQGIPMGYPAEGYPPMMPGVPSPQPGEKNVTTPAPTVPVRYPSAGTPAIQYPPVYEQPETDWPYILRALMQVLPFIFSKQGGVNPLWPVWPEYSPAFQWPQQY</sequence>
<feature type="compositionally biased region" description="Pro residues" evidence="1">
    <location>
        <begin position="82"/>
        <end position="92"/>
    </location>
</feature>
<gene>
    <name evidence="3" type="ORF">CUJ83_07395</name>
</gene>
<feature type="transmembrane region" description="Helical" evidence="2">
    <location>
        <begin position="9"/>
        <end position="34"/>
    </location>
</feature>
<dbReference type="EMBL" id="PGCK01000005">
    <property type="protein sequence ID" value="MCD1294822.1"/>
    <property type="molecule type" value="Genomic_DNA"/>
</dbReference>
<reference evidence="3 4" key="1">
    <citation type="submission" date="2017-11" db="EMBL/GenBank/DDBJ databases">
        <title>Isolation and Characterization of Family Methanocellaceae Species from Potential Methane Hydrate Area Offshore Southwestern Taiwan.</title>
        <authorList>
            <person name="Zhang W.-L."/>
            <person name="Chen W.-C."/>
            <person name="Lai M.-C."/>
            <person name="Chen S.-C."/>
        </authorList>
    </citation>
    <scope>NUCLEOTIDE SEQUENCE [LARGE SCALE GENOMIC DNA]</scope>
    <source>
        <strain evidence="3 4">CWC-04</strain>
    </source>
</reference>
<name>A0AAP2W629_9EURY</name>